<name>A0A507FER8_9FUNG</name>
<dbReference type="SUPFAM" id="SSF56672">
    <property type="entry name" value="DNA/RNA polymerases"/>
    <property type="match status" value="1"/>
</dbReference>
<gene>
    <name evidence="2" type="ORF">CcCBS67573_g04947</name>
</gene>
<dbReference type="PANTHER" id="PTHR33050:SF7">
    <property type="entry name" value="RIBONUCLEASE H"/>
    <property type="match status" value="1"/>
</dbReference>
<keyword evidence="1" id="KW-0472">Membrane</keyword>
<dbReference type="PANTHER" id="PTHR33050">
    <property type="entry name" value="REVERSE TRANSCRIPTASE DOMAIN-CONTAINING PROTEIN"/>
    <property type="match status" value="1"/>
</dbReference>
<dbReference type="AlphaFoldDB" id="A0A507FER8"/>
<evidence type="ECO:0008006" key="4">
    <source>
        <dbReference type="Google" id="ProtNLM"/>
    </source>
</evidence>
<dbReference type="InterPro" id="IPR043502">
    <property type="entry name" value="DNA/RNA_pol_sf"/>
</dbReference>
<feature type="transmembrane region" description="Helical" evidence="1">
    <location>
        <begin position="104"/>
        <end position="132"/>
    </location>
</feature>
<keyword evidence="3" id="KW-1185">Reference proteome</keyword>
<evidence type="ECO:0000256" key="1">
    <source>
        <dbReference type="SAM" id="Phobius"/>
    </source>
</evidence>
<proteinExistence type="predicted"/>
<comment type="caution">
    <text evidence="2">The sequence shown here is derived from an EMBL/GenBank/DDBJ whole genome shotgun (WGS) entry which is preliminary data.</text>
</comment>
<keyword evidence="1" id="KW-1133">Transmembrane helix</keyword>
<dbReference type="EMBL" id="QEAP01000164">
    <property type="protein sequence ID" value="TPX73788.1"/>
    <property type="molecule type" value="Genomic_DNA"/>
</dbReference>
<accession>A0A507FER8</accession>
<protein>
    <recommendedName>
        <fullName evidence="4">RNase H type-1 domain-containing protein</fullName>
    </recommendedName>
</protein>
<dbReference type="STRING" id="246404.A0A507FER8"/>
<keyword evidence="1" id="KW-0812">Transmembrane</keyword>
<dbReference type="InterPro" id="IPR052055">
    <property type="entry name" value="Hepadnavirus_pol/RT"/>
</dbReference>
<reference evidence="2 3" key="1">
    <citation type="journal article" date="2019" name="Sci. Rep.">
        <title>Comparative genomics of chytrid fungi reveal insights into the obligate biotrophic and pathogenic lifestyle of Synchytrium endobioticum.</title>
        <authorList>
            <person name="van de Vossenberg B.T.L.H."/>
            <person name="Warris S."/>
            <person name="Nguyen H.D.T."/>
            <person name="van Gent-Pelzer M.P.E."/>
            <person name="Joly D.L."/>
            <person name="van de Geest H.C."/>
            <person name="Bonants P.J.M."/>
            <person name="Smith D.S."/>
            <person name="Levesque C.A."/>
            <person name="van der Lee T.A.J."/>
        </authorList>
    </citation>
    <scope>NUCLEOTIDE SEQUENCE [LARGE SCALE GENOMIC DNA]</scope>
    <source>
        <strain evidence="2 3">CBS 675.73</strain>
    </source>
</reference>
<organism evidence="2 3">
    <name type="scientific">Chytriomyces confervae</name>
    <dbReference type="NCBI Taxonomy" id="246404"/>
    <lineage>
        <taxon>Eukaryota</taxon>
        <taxon>Fungi</taxon>
        <taxon>Fungi incertae sedis</taxon>
        <taxon>Chytridiomycota</taxon>
        <taxon>Chytridiomycota incertae sedis</taxon>
        <taxon>Chytridiomycetes</taxon>
        <taxon>Chytridiales</taxon>
        <taxon>Chytriomycetaceae</taxon>
        <taxon>Chytriomyces</taxon>
    </lineage>
</organism>
<dbReference type="Gene3D" id="3.10.10.10">
    <property type="entry name" value="HIV Type 1 Reverse Transcriptase, subunit A, domain 1"/>
    <property type="match status" value="1"/>
</dbReference>
<sequence>MMLWRQTLCQGPASSWVHARLTPPPFLVYPIGVEPTKPRRIGDARYLNSFTKAPLHHPETLRHLTRWIGQFMSVADIKSCYYNFRLHPASWKYFGIRWKRHGTWCWFLSTVLIFGWNVAAYVCFIMTGAIVARLRAYSIPCMVFYDDFAMGHLAGRRSPLQGAQSAVYVLLALGDTLGLYFGRKSQIVPTSSPIYLGFQLYLCERHLEPTDTKRESFLTLLNSFVGAAQVPFSTLERFTGKCAHLSFALQGGLAFTRQQYATLAKGQRGSPIQITAVLRHELQEWLMVDKHSPDHWAGAEWLSPEHVSVHITTRLETDANNHRLGGTLIANGMTTLMGEEVPDHLLPGEGVSINVREAYALFAAICQFAPHLMNKWVDVWLDSMVVVTCLEHGSSKQPLINDILILVWRLTRRINCKLVVHHFSSESNATADGITREDPRNDFRLADDCFQLLARLHGPFSLDAMASSTNTKCTRFYSRYECKGSLAQNTLSMTLNKAENAYVFPPFAMVSAVVQHLLRQLCAFTIVVPELPEIWWVQLRQRDPNPLLLGAKGSNNTILGYSSKTTKISPILNPHNIWAFRIEAENE</sequence>
<dbReference type="Gene3D" id="3.30.70.270">
    <property type="match status" value="1"/>
</dbReference>
<evidence type="ECO:0000313" key="2">
    <source>
        <dbReference type="EMBL" id="TPX73788.1"/>
    </source>
</evidence>
<evidence type="ECO:0000313" key="3">
    <source>
        <dbReference type="Proteomes" id="UP000320333"/>
    </source>
</evidence>
<dbReference type="Proteomes" id="UP000320333">
    <property type="component" value="Unassembled WGS sequence"/>
</dbReference>
<dbReference type="OrthoDB" id="3255824at2759"/>
<dbReference type="InterPro" id="IPR043128">
    <property type="entry name" value="Rev_trsase/Diguanyl_cyclase"/>
</dbReference>